<gene>
    <name evidence="1" type="ORF">METZ01_LOCUS376626</name>
</gene>
<reference evidence="1" key="1">
    <citation type="submission" date="2018-05" db="EMBL/GenBank/DDBJ databases">
        <authorList>
            <person name="Lanie J.A."/>
            <person name="Ng W.-L."/>
            <person name="Kazmierczak K.M."/>
            <person name="Andrzejewski T.M."/>
            <person name="Davidsen T.M."/>
            <person name="Wayne K.J."/>
            <person name="Tettelin H."/>
            <person name="Glass J.I."/>
            <person name="Rusch D."/>
            <person name="Podicherti R."/>
            <person name="Tsui H.-C.T."/>
            <person name="Winkler M.E."/>
        </authorList>
    </citation>
    <scope>NUCLEOTIDE SEQUENCE</scope>
</reference>
<name>A0A382TPT7_9ZZZZ</name>
<feature type="non-terminal residue" evidence="1">
    <location>
        <position position="23"/>
    </location>
</feature>
<sequence length="23" mass="2599">MLLLILTLTSISGQDDRLRLKQA</sequence>
<organism evidence="1">
    <name type="scientific">marine metagenome</name>
    <dbReference type="NCBI Taxonomy" id="408172"/>
    <lineage>
        <taxon>unclassified sequences</taxon>
        <taxon>metagenomes</taxon>
        <taxon>ecological metagenomes</taxon>
    </lineage>
</organism>
<dbReference type="EMBL" id="UINC01138057">
    <property type="protein sequence ID" value="SVD23772.1"/>
    <property type="molecule type" value="Genomic_DNA"/>
</dbReference>
<accession>A0A382TPT7</accession>
<protein>
    <submittedName>
        <fullName evidence="1">Uncharacterized protein</fullName>
    </submittedName>
</protein>
<proteinExistence type="predicted"/>
<dbReference type="AlphaFoldDB" id="A0A382TPT7"/>
<evidence type="ECO:0000313" key="1">
    <source>
        <dbReference type="EMBL" id="SVD23772.1"/>
    </source>
</evidence>